<protein>
    <submittedName>
        <fullName evidence="1">Uncharacterized protein</fullName>
    </submittedName>
</protein>
<organism evidence="1 2">
    <name type="scientific">Chitinophaga filiformis</name>
    <name type="common">Myxococcus filiformis</name>
    <name type="synonym">Flexibacter filiformis</name>
    <dbReference type="NCBI Taxonomy" id="104663"/>
    <lineage>
        <taxon>Bacteria</taxon>
        <taxon>Pseudomonadati</taxon>
        <taxon>Bacteroidota</taxon>
        <taxon>Chitinophagia</taxon>
        <taxon>Chitinophagales</taxon>
        <taxon>Chitinophagaceae</taxon>
        <taxon>Chitinophaga</taxon>
    </lineage>
</organism>
<dbReference type="AlphaFoldDB" id="A0A1G7LGM6"/>
<proteinExistence type="predicted"/>
<dbReference type="OrthoDB" id="1254824at2"/>
<sequence length="135" mass="14813">MKHIILAFLLVVGISACSKKDEKFKLKTVTLTAYKGAALSQQRIYIKIVDAADTARVVGKSASYPSDLPLPATLGLESAVKQPFYKNTCYVQLWGDTDGMISSAKVNMDKYKIIFPLAMEVGNEVFEVTLSGSWD</sequence>
<dbReference type="Proteomes" id="UP000199045">
    <property type="component" value="Unassembled WGS sequence"/>
</dbReference>
<dbReference type="PROSITE" id="PS51257">
    <property type="entry name" value="PROKAR_LIPOPROTEIN"/>
    <property type="match status" value="1"/>
</dbReference>
<name>A0A1G7LGM6_CHIFI</name>
<dbReference type="RefSeq" id="WP_089830098.1">
    <property type="nucleotide sequence ID" value="NZ_FNBN01000002.1"/>
</dbReference>
<gene>
    <name evidence="1" type="ORF">SAMN04488121_10255</name>
</gene>
<dbReference type="STRING" id="104663.SAMN04488121_10255"/>
<reference evidence="1 2" key="1">
    <citation type="submission" date="2016-10" db="EMBL/GenBank/DDBJ databases">
        <authorList>
            <person name="de Groot N.N."/>
        </authorList>
    </citation>
    <scope>NUCLEOTIDE SEQUENCE [LARGE SCALE GENOMIC DNA]</scope>
    <source>
        <strain evidence="1 2">DSM 527</strain>
    </source>
</reference>
<evidence type="ECO:0000313" key="2">
    <source>
        <dbReference type="Proteomes" id="UP000199045"/>
    </source>
</evidence>
<accession>A0A1G7LGM6</accession>
<evidence type="ECO:0000313" key="1">
    <source>
        <dbReference type="EMBL" id="SDF48494.1"/>
    </source>
</evidence>
<dbReference type="EMBL" id="FNBN01000002">
    <property type="protein sequence ID" value="SDF48494.1"/>
    <property type="molecule type" value="Genomic_DNA"/>
</dbReference>